<reference evidence="1 2" key="1">
    <citation type="submission" date="2021-10" db="EMBL/GenBank/DDBJ databases">
        <title>Anaerobic single-cell dispensing facilitates the cultivation of human gut bacteria.</title>
        <authorList>
            <person name="Afrizal A."/>
        </authorList>
    </citation>
    <scope>NUCLEOTIDE SEQUENCE [LARGE SCALE GENOMIC DNA]</scope>
    <source>
        <strain evidence="1 2">CLA-AA-H224</strain>
    </source>
</reference>
<proteinExistence type="predicted"/>
<sequence length="67" mass="7953">MTQDEKIYKETAKALIGYYSWHMDELLELYNAMGQTHEKDLSKLHLKIEGDGAYIWMDGLHNYFIKL</sequence>
<dbReference type="EMBL" id="JAJEQN010000006">
    <property type="protein sequence ID" value="MCC2220731.1"/>
    <property type="molecule type" value="Genomic_DNA"/>
</dbReference>
<organism evidence="1 2">
    <name type="scientific">Anthropogastromicrobium aceti</name>
    <dbReference type="NCBI Taxonomy" id="2981768"/>
    <lineage>
        <taxon>Bacteria</taxon>
        <taxon>Bacillati</taxon>
        <taxon>Bacillota</taxon>
        <taxon>Clostridia</taxon>
        <taxon>Lachnospirales</taxon>
        <taxon>Lachnospiraceae</taxon>
        <taxon>Anthropogastromicrobium</taxon>
    </lineage>
</organism>
<dbReference type="RefSeq" id="WP_308731216.1">
    <property type="nucleotide sequence ID" value="NZ_JAJEQN010000006.1"/>
</dbReference>
<protein>
    <submittedName>
        <fullName evidence="1">Uncharacterized protein</fullName>
    </submittedName>
</protein>
<evidence type="ECO:0000313" key="2">
    <source>
        <dbReference type="Proteomes" id="UP001198200"/>
    </source>
</evidence>
<accession>A0AAE3E3I2</accession>
<keyword evidence="2" id="KW-1185">Reference proteome</keyword>
<comment type="caution">
    <text evidence="1">The sequence shown here is derived from an EMBL/GenBank/DDBJ whole genome shotgun (WGS) entry which is preliminary data.</text>
</comment>
<dbReference type="AlphaFoldDB" id="A0AAE3E3I2"/>
<dbReference type="Proteomes" id="UP001198200">
    <property type="component" value="Unassembled WGS sequence"/>
</dbReference>
<gene>
    <name evidence="1" type="ORF">LKD48_03595</name>
</gene>
<evidence type="ECO:0000313" key="1">
    <source>
        <dbReference type="EMBL" id="MCC2220731.1"/>
    </source>
</evidence>
<name>A0AAE3E3I2_9FIRM</name>